<dbReference type="RefSeq" id="WP_176303875.1">
    <property type="nucleotide sequence ID" value="NZ_JABWCV010000013.1"/>
</dbReference>
<dbReference type="Pfam" id="PF07484">
    <property type="entry name" value="Collar"/>
    <property type="match status" value="1"/>
</dbReference>
<dbReference type="InterPro" id="IPR037053">
    <property type="entry name" value="Phage_tail_collar_dom_sf"/>
</dbReference>
<evidence type="ECO:0000256" key="1">
    <source>
        <dbReference type="SAM" id="MobiDB-lite"/>
    </source>
</evidence>
<evidence type="ECO:0000313" key="4">
    <source>
        <dbReference type="Proteomes" id="UP000589984"/>
    </source>
</evidence>
<accession>A0A7Y6RDV3</accession>
<comment type="caution">
    <text evidence="3">The sequence shown here is derived from an EMBL/GenBank/DDBJ whole genome shotgun (WGS) entry which is preliminary data.</text>
</comment>
<name>A0A7Y6RDV3_9GAMM</name>
<dbReference type="InterPro" id="IPR011083">
    <property type="entry name" value="Phage_tail_collar_dom"/>
</dbReference>
<dbReference type="EMBL" id="JABWCV010000013">
    <property type="protein sequence ID" value="NVF15021.1"/>
    <property type="molecule type" value="Genomic_DNA"/>
</dbReference>
<gene>
    <name evidence="3" type="ORF">HUO07_12690</name>
</gene>
<evidence type="ECO:0000313" key="3">
    <source>
        <dbReference type="EMBL" id="NVF15021.1"/>
    </source>
</evidence>
<dbReference type="AlphaFoldDB" id="A0A7Y6RDV3"/>
<dbReference type="SUPFAM" id="SSF88874">
    <property type="entry name" value="Receptor-binding domain of short tail fibre protein gp12"/>
    <property type="match status" value="1"/>
</dbReference>
<keyword evidence="4" id="KW-1185">Reference proteome</keyword>
<evidence type="ECO:0000259" key="2">
    <source>
        <dbReference type="Pfam" id="PF07484"/>
    </source>
</evidence>
<dbReference type="Proteomes" id="UP000589984">
    <property type="component" value="Unassembled WGS sequence"/>
</dbReference>
<protein>
    <submittedName>
        <fullName evidence="3">Tail fiber protein</fullName>
    </submittedName>
</protein>
<reference evidence="3 4" key="1">
    <citation type="submission" date="2020-06" db="EMBL/GenBank/DDBJ databases">
        <title>Halomonas sp. QX-1 draft genome sequence.</title>
        <authorList>
            <person name="Qiu X."/>
        </authorList>
    </citation>
    <scope>NUCLEOTIDE SEQUENCE [LARGE SCALE GENOMIC DNA]</scope>
    <source>
        <strain evidence="3 4">QX-1</strain>
    </source>
</reference>
<feature type="region of interest" description="Disordered" evidence="1">
    <location>
        <begin position="1"/>
        <end position="34"/>
    </location>
</feature>
<proteinExistence type="predicted"/>
<sequence length="288" mass="31433">MVDRVYQRNTSDSAPQPPTNPSIGYPTGGNPAQGVPATIPGPYWYHMITESLRRVVVEAGLTPDHEDLDQLLGAIKSSGQFADYSEGRTYATGETCRGSDGHFYEFYDRDQEGIVQGAAPTDPLNRPHIWMRWDGVRPATVIEWRSETLPEGYVTLIGDDISRNDYRRIWDAWGTTHGAGDGVATFGTPDDNDNFKRGWDFGTSGRGLAEHQTDALQNITGAFARVASHPINGMSVSGAFQADQQGAGVDTSTGNNDTWNVSFNASRVARTANETRGMNNAVIYLAKI</sequence>
<organism evidence="3 4">
    <name type="scientific">Vreelandella maris</name>
    <dbReference type="NCBI Taxonomy" id="2729617"/>
    <lineage>
        <taxon>Bacteria</taxon>
        <taxon>Pseudomonadati</taxon>
        <taxon>Pseudomonadota</taxon>
        <taxon>Gammaproteobacteria</taxon>
        <taxon>Oceanospirillales</taxon>
        <taxon>Halomonadaceae</taxon>
        <taxon>Vreelandella</taxon>
    </lineage>
</organism>
<dbReference type="Gene3D" id="3.90.1340.10">
    <property type="entry name" value="Phage tail collar domain"/>
    <property type="match status" value="1"/>
</dbReference>
<feature type="domain" description="Phage tail collar" evidence="2">
    <location>
        <begin position="140"/>
        <end position="195"/>
    </location>
</feature>